<evidence type="ECO:0000256" key="2">
    <source>
        <dbReference type="SAM" id="MobiDB-lite"/>
    </source>
</evidence>
<dbReference type="PANTHER" id="PTHR12993:SF26">
    <property type="entry name" value="1D-MYO-INOSITOL 2-ACETAMIDO-2-DEOXY-ALPHA-D-GLUCOPYRANOSIDE DEACETYLASE"/>
    <property type="match status" value="1"/>
</dbReference>
<protein>
    <submittedName>
        <fullName evidence="4">PIG-L family deacetylase</fullName>
    </submittedName>
</protein>
<accession>A0ABP5QJY1</accession>
<dbReference type="InterPro" id="IPR024078">
    <property type="entry name" value="LmbE-like_dom_sf"/>
</dbReference>
<dbReference type="Pfam" id="PF26607">
    <property type="entry name" value="DUF8189"/>
    <property type="match status" value="1"/>
</dbReference>
<gene>
    <name evidence="4" type="ORF">GCM10010430_17820</name>
</gene>
<reference evidence="5" key="1">
    <citation type="journal article" date="2019" name="Int. J. Syst. Evol. Microbiol.">
        <title>The Global Catalogue of Microorganisms (GCM) 10K type strain sequencing project: providing services to taxonomists for standard genome sequencing and annotation.</title>
        <authorList>
            <consortium name="The Broad Institute Genomics Platform"/>
            <consortium name="The Broad Institute Genome Sequencing Center for Infectious Disease"/>
            <person name="Wu L."/>
            <person name="Ma J."/>
        </authorList>
    </citation>
    <scope>NUCLEOTIDE SEQUENCE [LARGE SCALE GENOMIC DNA]</scope>
    <source>
        <strain evidence="5">JCM 7356</strain>
    </source>
</reference>
<dbReference type="Gene3D" id="2.120.10.70">
    <property type="entry name" value="Fucose-specific lectin"/>
    <property type="match status" value="1"/>
</dbReference>
<keyword evidence="1" id="KW-0862">Zinc</keyword>
<dbReference type="SUPFAM" id="SSF102588">
    <property type="entry name" value="LmbE-like"/>
    <property type="match status" value="1"/>
</dbReference>
<evidence type="ECO:0000259" key="3">
    <source>
        <dbReference type="Pfam" id="PF26607"/>
    </source>
</evidence>
<comment type="caution">
    <text evidence="4">The sequence shown here is derived from an EMBL/GenBank/DDBJ whole genome shotgun (WGS) entry which is preliminary data.</text>
</comment>
<dbReference type="Gene3D" id="3.40.50.10320">
    <property type="entry name" value="LmbE-like"/>
    <property type="match status" value="1"/>
</dbReference>
<dbReference type="Proteomes" id="UP001500305">
    <property type="component" value="Unassembled WGS sequence"/>
</dbReference>
<dbReference type="PANTHER" id="PTHR12993">
    <property type="entry name" value="N-ACETYLGLUCOSAMINYL-PHOSPHATIDYLINOSITOL DE-N-ACETYLASE-RELATED"/>
    <property type="match status" value="1"/>
</dbReference>
<evidence type="ECO:0000313" key="5">
    <source>
        <dbReference type="Proteomes" id="UP001500305"/>
    </source>
</evidence>
<dbReference type="RefSeq" id="WP_344635692.1">
    <property type="nucleotide sequence ID" value="NZ_BAAATR010000005.1"/>
</dbReference>
<feature type="region of interest" description="Disordered" evidence="2">
    <location>
        <begin position="189"/>
        <end position="217"/>
    </location>
</feature>
<dbReference type="Pfam" id="PF02585">
    <property type="entry name" value="PIG-L"/>
    <property type="match status" value="1"/>
</dbReference>
<proteinExistence type="predicted"/>
<dbReference type="EMBL" id="BAAATR010000005">
    <property type="protein sequence ID" value="GAA2237262.1"/>
    <property type="molecule type" value="Genomic_DNA"/>
</dbReference>
<feature type="domain" description="PLL-like beta propeller" evidence="3">
    <location>
        <begin position="322"/>
        <end position="557"/>
    </location>
</feature>
<dbReference type="SUPFAM" id="SSF89372">
    <property type="entry name" value="Fucose-specific lectin"/>
    <property type="match status" value="2"/>
</dbReference>
<keyword evidence="5" id="KW-1185">Reference proteome</keyword>
<evidence type="ECO:0000313" key="4">
    <source>
        <dbReference type="EMBL" id="GAA2237262.1"/>
    </source>
</evidence>
<evidence type="ECO:0000256" key="1">
    <source>
        <dbReference type="ARBA" id="ARBA00022833"/>
    </source>
</evidence>
<dbReference type="InterPro" id="IPR003737">
    <property type="entry name" value="GlcNAc_PI_deacetylase-related"/>
</dbReference>
<organism evidence="4 5">
    <name type="scientific">Kitasatospora cystarginea</name>
    <dbReference type="NCBI Taxonomy" id="58350"/>
    <lineage>
        <taxon>Bacteria</taxon>
        <taxon>Bacillati</taxon>
        <taxon>Actinomycetota</taxon>
        <taxon>Actinomycetes</taxon>
        <taxon>Kitasatosporales</taxon>
        <taxon>Streptomycetaceae</taxon>
        <taxon>Kitasatospora</taxon>
    </lineage>
</organism>
<name>A0ABP5QJY1_9ACTN</name>
<feature type="compositionally biased region" description="Basic and acidic residues" evidence="2">
    <location>
        <begin position="191"/>
        <end position="217"/>
    </location>
</feature>
<dbReference type="InterPro" id="IPR058502">
    <property type="entry name" value="PLL-like_beta-prop"/>
</dbReference>
<sequence>MTDIVPGGLSFLHVVAHPDDDLYFMNPEIARSLRTGAPVTGVYLTSGDADGHNHRYGTLPHERGPADFERFARARQNGLKGAYAAMALGDRAARWSSGVLTAPDGAQLETFTLEGASQVRLVFLNIRQQGTATDGQTARLRMLWDDTVPDVPTLLPTGTELRETGRYTRAGLVRTLAWLFDTFRPTTVRTMDPDPDHQVHDAQNRQHHDYGDHSDHQDHTATAQFTWLALQSYTGPGGAGHFAVEAYRGYYNERWVPNLMPEAYSAKEFYLNIYGCADGYDCGDPAGGGDYTVAFSVRGTGWAQATRHRYVGATDWLRTGPDGRLTAFGVLGQRVVRWLESAPGSGRFDGPELLGLDGPVAPRLAIDLTPDGRWQLFATRLTRLSHDPEQQLREIVHSSQSKRGGAFGPWTSLGNPSPTAYRMRQLGTPAVARDGKGRLHLFVRNWGKGVSSRMQNKKGVWGDWLDLHGGAIQDGLTAVTAPGGTIDVFGAGRDRVFHWFQSSKDSDVVLAPRFRLTTPADPPTATVADGRVQVFYRRPETAGFYAAAQSDHKGNWNDGPAYITGRGGFGPLTAVPSPVVPGAVLLVGRNDFAGLGYQFRPLPGGPAAADRVPGDGSWTDLPAPIGGFVHSASAAYDSTGRAVIAVQGSDGRLHVCRQLAPGAGPFGDWVSAAS</sequence>